<dbReference type="eggNOG" id="ENOG502R35M">
    <property type="taxonomic scope" value="Eukaryota"/>
</dbReference>
<gene>
    <name evidence="2" type="ORF">CHLNCDRAFT_57885</name>
</gene>
<sequence>MASWARAAGACAQATRNLLRQEGQLARAAKQGGQQTRGFAAGGHGHHDSVTHEGLTIHKAASWHKYTGQGFAGLMWFWVLYRFYHDFDHFVYGPAAHLEHEIAHEEEHGSHGEEH</sequence>
<dbReference type="GO" id="GO:0045271">
    <property type="term" value="C:respiratory chain complex I"/>
    <property type="evidence" value="ECO:0007669"/>
    <property type="project" value="InterPro"/>
</dbReference>
<dbReference type="GeneID" id="17354875"/>
<dbReference type="Proteomes" id="UP000008141">
    <property type="component" value="Unassembled WGS sequence"/>
</dbReference>
<feature type="region of interest" description="Disordered" evidence="1">
    <location>
        <begin position="26"/>
        <end position="47"/>
    </location>
</feature>
<organism evidence="3">
    <name type="scientific">Chlorella variabilis</name>
    <name type="common">Green alga</name>
    <dbReference type="NCBI Taxonomy" id="554065"/>
    <lineage>
        <taxon>Eukaryota</taxon>
        <taxon>Viridiplantae</taxon>
        <taxon>Chlorophyta</taxon>
        <taxon>core chlorophytes</taxon>
        <taxon>Trebouxiophyceae</taxon>
        <taxon>Chlorellales</taxon>
        <taxon>Chlorellaceae</taxon>
        <taxon>Chlorella clade</taxon>
        <taxon>Chlorella</taxon>
    </lineage>
</organism>
<accession>E1ZEX0</accession>
<dbReference type="PANTHER" id="PTHR36987">
    <property type="entry name" value="NADH DEHYDROGENASE [UBIQUINONE] 1 BETA SUBCOMPLEX SUBUNIT 2-LIKE"/>
    <property type="match status" value="1"/>
</dbReference>
<name>E1ZEX0_CHLVA</name>
<dbReference type="PANTHER" id="PTHR36987:SF1">
    <property type="entry name" value="NADH DEHYDROGENASE [UBIQUINONE] 1 BETA SUBCOMPLEX SUBUNIT 2"/>
    <property type="match status" value="1"/>
</dbReference>
<evidence type="ECO:0000313" key="3">
    <source>
        <dbReference type="Proteomes" id="UP000008141"/>
    </source>
</evidence>
<dbReference type="InterPro" id="IPR026627">
    <property type="entry name" value="NDUFB2_animal"/>
</dbReference>
<dbReference type="KEGG" id="cvr:CHLNCDRAFT_57885"/>
<dbReference type="AlphaFoldDB" id="E1ZEX0"/>
<keyword evidence="3" id="KW-1185">Reference proteome</keyword>
<dbReference type="RefSeq" id="XP_005847834.1">
    <property type="nucleotide sequence ID" value="XM_005847772.1"/>
</dbReference>
<protein>
    <submittedName>
        <fullName evidence="2">Uncharacterized protein</fullName>
    </submittedName>
</protein>
<evidence type="ECO:0000313" key="2">
    <source>
        <dbReference type="EMBL" id="EFN55732.1"/>
    </source>
</evidence>
<dbReference type="Pfam" id="PF14813">
    <property type="entry name" value="NADH_B2"/>
    <property type="match status" value="1"/>
</dbReference>
<dbReference type="InterPro" id="IPR044980">
    <property type="entry name" value="NDUFB2_plant/fungi"/>
</dbReference>
<dbReference type="FunCoup" id="E1ZEX0">
    <property type="interactions" value="221"/>
</dbReference>
<dbReference type="InParanoid" id="E1ZEX0"/>
<dbReference type="EMBL" id="GL433844">
    <property type="protein sequence ID" value="EFN55732.1"/>
    <property type="molecule type" value="Genomic_DNA"/>
</dbReference>
<dbReference type="GO" id="GO:0005743">
    <property type="term" value="C:mitochondrial inner membrane"/>
    <property type="evidence" value="ECO:0007669"/>
    <property type="project" value="InterPro"/>
</dbReference>
<dbReference type="OrthoDB" id="531564at2759"/>
<proteinExistence type="predicted"/>
<evidence type="ECO:0000256" key="1">
    <source>
        <dbReference type="SAM" id="MobiDB-lite"/>
    </source>
</evidence>
<reference evidence="2 3" key="1">
    <citation type="journal article" date="2010" name="Plant Cell">
        <title>The Chlorella variabilis NC64A genome reveals adaptation to photosymbiosis, coevolution with viruses, and cryptic sex.</title>
        <authorList>
            <person name="Blanc G."/>
            <person name="Duncan G."/>
            <person name="Agarkova I."/>
            <person name="Borodovsky M."/>
            <person name="Gurnon J."/>
            <person name="Kuo A."/>
            <person name="Lindquist E."/>
            <person name="Lucas S."/>
            <person name="Pangilinan J."/>
            <person name="Polle J."/>
            <person name="Salamov A."/>
            <person name="Terry A."/>
            <person name="Yamada T."/>
            <person name="Dunigan D.D."/>
            <person name="Grigoriev I.V."/>
            <person name="Claverie J.M."/>
            <person name="Van Etten J.L."/>
        </authorList>
    </citation>
    <scope>NUCLEOTIDE SEQUENCE [LARGE SCALE GENOMIC DNA]</scope>
    <source>
        <strain evidence="2 3">NC64A</strain>
    </source>
</reference>